<evidence type="ECO:0000256" key="1">
    <source>
        <dbReference type="SAM" id="MobiDB-lite"/>
    </source>
</evidence>
<sequence length="211" mass="22223">MPAEASTSNVPELDSANTTAATKTTELATTESVPPAVDIAEPVATETTEVANDVLLNNENNDIGSVSPTLIEDTPAEASTTNVPELDSANTTAATKTTELATTESVPPAVDIAEPVAKETTEVANDVLLNNENNAILFPVIVNHVTKGLAVKNLSGRLLASNGNLKHIQKIANQSLRLTASHLSPQLNAFTPKRMTVLLITLNSHWICQVL</sequence>
<feature type="compositionally biased region" description="Polar residues" evidence="1">
    <location>
        <begin position="1"/>
        <end position="10"/>
    </location>
</feature>
<evidence type="ECO:0000313" key="2">
    <source>
        <dbReference type="EMBL" id="KAF3541222.1"/>
    </source>
</evidence>
<organism evidence="2 3">
    <name type="scientific">Brassica cretica</name>
    <name type="common">Mustard</name>
    <dbReference type="NCBI Taxonomy" id="69181"/>
    <lineage>
        <taxon>Eukaryota</taxon>
        <taxon>Viridiplantae</taxon>
        <taxon>Streptophyta</taxon>
        <taxon>Embryophyta</taxon>
        <taxon>Tracheophyta</taxon>
        <taxon>Spermatophyta</taxon>
        <taxon>Magnoliopsida</taxon>
        <taxon>eudicotyledons</taxon>
        <taxon>Gunneridae</taxon>
        <taxon>Pentapetalae</taxon>
        <taxon>rosids</taxon>
        <taxon>malvids</taxon>
        <taxon>Brassicales</taxon>
        <taxon>Brassicaceae</taxon>
        <taxon>Brassiceae</taxon>
        <taxon>Brassica</taxon>
    </lineage>
</organism>
<dbReference type="AlphaFoldDB" id="A0A8S9QN41"/>
<proteinExistence type="predicted"/>
<accession>A0A8S9QN41</accession>
<evidence type="ECO:0000313" key="3">
    <source>
        <dbReference type="Proteomes" id="UP000712600"/>
    </source>
</evidence>
<feature type="compositionally biased region" description="Low complexity" evidence="1">
    <location>
        <begin position="16"/>
        <end position="30"/>
    </location>
</feature>
<reference evidence="2" key="1">
    <citation type="submission" date="2019-12" db="EMBL/GenBank/DDBJ databases">
        <title>Genome sequencing and annotation of Brassica cretica.</title>
        <authorList>
            <person name="Studholme D.J."/>
            <person name="Sarris P."/>
        </authorList>
    </citation>
    <scope>NUCLEOTIDE SEQUENCE</scope>
    <source>
        <strain evidence="2">PFS-109/04</strain>
        <tissue evidence="2">Leaf</tissue>
    </source>
</reference>
<feature type="region of interest" description="Disordered" evidence="1">
    <location>
        <begin position="1"/>
        <end position="37"/>
    </location>
</feature>
<protein>
    <submittedName>
        <fullName evidence="2">Uncharacterized protein</fullName>
    </submittedName>
</protein>
<name>A0A8S9QN41_BRACR</name>
<comment type="caution">
    <text evidence="2">The sequence shown here is derived from an EMBL/GenBank/DDBJ whole genome shotgun (WGS) entry which is preliminary data.</text>
</comment>
<dbReference type="EMBL" id="QGKX02001290">
    <property type="protein sequence ID" value="KAF3541222.1"/>
    <property type="molecule type" value="Genomic_DNA"/>
</dbReference>
<gene>
    <name evidence="2" type="ORF">F2Q69_00019056</name>
</gene>
<dbReference type="Proteomes" id="UP000712600">
    <property type="component" value="Unassembled WGS sequence"/>
</dbReference>